<feature type="domain" description="CarD-like/TRCF RNAP-interacting" evidence="1">
    <location>
        <begin position="2"/>
        <end position="112"/>
    </location>
</feature>
<dbReference type="Proteomes" id="UP000648239">
    <property type="component" value="Unassembled WGS sequence"/>
</dbReference>
<dbReference type="EMBL" id="JACXWD010000001">
    <property type="protein sequence ID" value="MBD3866637.1"/>
    <property type="molecule type" value="Genomic_DNA"/>
</dbReference>
<proteinExistence type="predicted"/>
<dbReference type="InterPro" id="IPR042215">
    <property type="entry name" value="CarD-like_C"/>
</dbReference>
<sequence>MDFKVGDKVVYPNHGVGVIEEVAKRTIGEVSSSFYCLRILSTDSTVMVPVGNTTVVGLRKVLTKRQVTKVLKTLKEGEVATYDDWKGRFQANSDKMRTGDIAAVAEVLKSLTILNEVKPLSYRERKMLDRARFLLVSELSEAAGKTPDVMEKQIDTSLEDSLAGLQDNVEH</sequence>
<dbReference type="SUPFAM" id="SSF141259">
    <property type="entry name" value="CarD-like"/>
    <property type="match status" value="1"/>
</dbReference>
<dbReference type="SMART" id="SM01058">
    <property type="entry name" value="CarD_TRCF"/>
    <property type="match status" value="1"/>
</dbReference>
<comment type="caution">
    <text evidence="2">The sequence shown here is derived from an EMBL/GenBank/DDBJ whole genome shotgun (WGS) entry which is preliminary data.</text>
</comment>
<accession>A0A8J6XQG8</accession>
<dbReference type="PANTHER" id="PTHR38447">
    <property type="entry name" value="TRANSCRIPTION FACTOR YDEB-RELATED"/>
    <property type="match status" value="1"/>
</dbReference>
<dbReference type="Gene3D" id="2.40.10.170">
    <property type="match status" value="1"/>
</dbReference>
<dbReference type="InterPro" id="IPR003711">
    <property type="entry name" value="CarD-like/TRCF_RID"/>
</dbReference>
<gene>
    <name evidence="2" type="ORF">IFK94_00785</name>
</gene>
<dbReference type="Gene3D" id="1.20.58.1290">
    <property type="entry name" value="CarD-like, C-terminal domain"/>
    <property type="match status" value="1"/>
</dbReference>
<protein>
    <submittedName>
        <fullName evidence="2">CarD family transcriptional regulator</fullName>
    </submittedName>
</protein>
<dbReference type="AlphaFoldDB" id="A0A8J6XQG8"/>
<dbReference type="InterPro" id="IPR052531">
    <property type="entry name" value="CarD-like_regulator"/>
</dbReference>
<dbReference type="InterPro" id="IPR048792">
    <property type="entry name" value="CarD_C"/>
</dbReference>
<dbReference type="InterPro" id="IPR036101">
    <property type="entry name" value="CarD-like/TRCF_RID_sf"/>
</dbReference>
<dbReference type="Pfam" id="PF21095">
    <property type="entry name" value="CarD_C"/>
    <property type="match status" value="1"/>
</dbReference>
<evidence type="ECO:0000313" key="2">
    <source>
        <dbReference type="EMBL" id="MBD3866637.1"/>
    </source>
</evidence>
<reference evidence="2 3" key="1">
    <citation type="submission" date="2020-08" db="EMBL/GenBank/DDBJ databases">
        <title>Acidobacteriota in marine sediments use diverse sulfur dissimilation pathways.</title>
        <authorList>
            <person name="Wasmund K."/>
        </authorList>
    </citation>
    <scope>NUCLEOTIDE SEQUENCE [LARGE SCALE GENOMIC DNA]</scope>
    <source>
        <strain evidence="2">MAG AM4</strain>
    </source>
</reference>
<dbReference type="Pfam" id="PF02559">
    <property type="entry name" value="CarD_TRCF_RID"/>
    <property type="match status" value="1"/>
</dbReference>
<dbReference type="PANTHER" id="PTHR38447:SF1">
    <property type="entry name" value="RNA POLYMERASE-BINDING TRANSCRIPTION FACTOR CARD"/>
    <property type="match status" value="1"/>
</dbReference>
<organism evidence="2 3">
    <name type="scientific">Candidatus Polarisedimenticola svalbardensis</name>
    <dbReference type="NCBI Taxonomy" id="2886004"/>
    <lineage>
        <taxon>Bacteria</taxon>
        <taxon>Pseudomonadati</taxon>
        <taxon>Acidobacteriota</taxon>
        <taxon>Candidatus Polarisedimenticolia</taxon>
        <taxon>Candidatus Polarisedimenticolales</taxon>
        <taxon>Candidatus Polarisedimenticolaceae</taxon>
        <taxon>Candidatus Polarisedimenticola</taxon>
    </lineage>
</organism>
<evidence type="ECO:0000313" key="3">
    <source>
        <dbReference type="Proteomes" id="UP000648239"/>
    </source>
</evidence>
<evidence type="ECO:0000259" key="1">
    <source>
        <dbReference type="SMART" id="SM01058"/>
    </source>
</evidence>
<dbReference type="GO" id="GO:0009303">
    <property type="term" value="P:rRNA transcription"/>
    <property type="evidence" value="ECO:0007669"/>
    <property type="project" value="TreeGrafter"/>
</dbReference>
<name>A0A8J6XQG8_9BACT</name>